<dbReference type="HOGENOM" id="CLU_2723685_0_0_1"/>
<reference evidence="1 2" key="1">
    <citation type="submission" date="2014-04" db="EMBL/GenBank/DDBJ databases">
        <authorList>
            <consortium name="DOE Joint Genome Institute"/>
            <person name="Kuo A."/>
            <person name="Kohler A."/>
            <person name="Nagy L.G."/>
            <person name="Floudas D."/>
            <person name="Copeland A."/>
            <person name="Barry K.W."/>
            <person name="Cichocki N."/>
            <person name="Veneault-Fourrey C."/>
            <person name="LaButti K."/>
            <person name="Lindquist E.A."/>
            <person name="Lipzen A."/>
            <person name="Lundell T."/>
            <person name="Morin E."/>
            <person name="Murat C."/>
            <person name="Sun H."/>
            <person name="Tunlid A."/>
            <person name="Henrissat B."/>
            <person name="Grigoriev I.V."/>
            <person name="Hibbett D.S."/>
            <person name="Martin F."/>
            <person name="Nordberg H.P."/>
            <person name="Cantor M.N."/>
            <person name="Hua S.X."/>
        </authorList>
    </citation>
    <scope>NUCLEOTIDE SEQUENCE [LARGE SCALE GENOMIC DNA]</scope>
    <source>
        <strain evidence="1 2">Foug A</strain>
    </source>
</reference>
<gene>
    <name evidence="1" type="ORF">SCLCIDRAFT_1216104</name>
</gene>
<accession>A0A0C3DZA1</accession>
<reference evidence="2" key="2">
    <citation type="submission" date="2015-01" db="EMBL/GenBank/DDBJ databases">
        <title>Evolutionary Origins and Diversification of the Mycorrhizal Mutualists.</title>
        <authorList>
            <consortium name="DOE Joint Genome Institute"/>
            <consortium name="Mycorrhizal Genomics Consortium"/>
            <person name="Kohler A."/>
            <person name="Kuo A."/>
            <person name="Nagy L.G."/>
            <person name="Floudas D."/>
            <person name="Copeland A."/>
            <person name="Barry K.W."/>
            <person name="Cichocki N."/>
            <person name="Veneault-Fourrey C."/>
            <person name="LaButti K."/>
            <person name="Lindquist E.A."/>
            <person name="Lipzen A."/>
            <person name="Lundell T."/>
            <person name="Morin E."/>
            <person name="Murat C."/>
            <person name="Riley R."/>
            <person name="Ohm R."/>
            <person name="Sun H."/>
            <person name="Tunlid A."/>
            <person name="Henrissat B."/>
            <person name="Grigoriev I.V."/>
            <person name="Hibbett D.S."/>
            <person name="Martin F."/>
        </authorList>
    </citation>
    <scope>NUCLEOTIDE SEQUENCE [LARGE SCALE GENOMIC DNA]</scope>
    <source>
        <strain evidence="2">Foug A</strain>
    </source>
</reference>
<dbReference type="EMBL" id="KN822054">
    <property type="protein sequence ID" value="KIM61186.1"/>
    <property type="molecule type" value="Genomic_DNA"/>
</dbReference>
<evidence type="ECO:0000313" key="2">
    <source>
        <dbReference type="Proteomes" id="UP000053989"/>
    </source>
</evidence>
<keyword evidence="2" id="KW-1185">Reference proteome</keyword>
<sequence length="72" mass="7828">MRTLSERLAAWPLRNFVDCGTLAFFCPHPPSPPLAMITSVSPQSSLGRTHLPPTVYVVFQRLSSVTGLTSSV</sequence>
<organism evidence="1 2">
    <name type="scientific">Scleroderma citrinum Foug A</name>
    <dbReference type="NCBI Taxonomy" id="1036808"/>
    <lineage>
        <taxon>Eukaryota</taxon>
        <taxon>Fungi</taxon>
        <taxon>Dikarya</taxon>
        <taxon>Basidiomycota</taxon>
        <taxon>Agaricomycotina</taxon>
        <taxon>Agaricomycetes</taxon>
        <taxon>Agaricomycetidae</taxon>
        <taxon>Boletales</taxon>
        <taxon>Sclerodermatineae</taxon>
        <taxon>Sclerodermataceae</taxon>
        <taxon>Scleroderma</taxon>
    </lineage>
</organism>
<proteinExistence type="predicted"/>
<dbReference type="AlphaFoldDB" id="A0A0C3DZA1"/>
<dbReference type="InParanoid" id="A0A0C3DZA1"/>
<dbReference type="Proteomes" id="UP000053989">
    <property type="component" value="Unassembled WGS sequence"/>
</dbReference>
<name>A0A0C3DZA1_9AGAM</name>
<evidence type="ECO:0000313" key="1">
    <source>
        <dbReference type="EMBL" id="KIM61186.1"/>
    </source>
</evidence>
<protein>
    <submittedName>
        <fullName evidence="1">Uncharacterized protein</fullName>
    </submittedName>
</protein>